<keyword evidence="6 8" id="KW-1133">Transmembrane helix</keyword>
<evidence type="ECO:0000256" key="6">
    <source>
        <dbReference type="ARBA" id="ARBA00022989"/>
    </source>
</evidence>
<feature type="transmembrane region" description="Helical" evidence="8">
    <location>
        <begin position="369"/>
        <end position="390"/>
    </location>
</feature>
<organism evidence="10 11">
    <name type="scientific">Apatococcus fuscideae</name>
    <dbReference type="NCBI Taxonomy" id="2026836"/>
    <lineage>
        <taxon>Eukaryota</taxon>
        <taxon>Viridiplantae</taxon>
        <taxon>Chlorophyta</taxon>
        <taxon>core chlorophytes</taxon>
        <taxon>Trebouxiophyceae</taxon>
        <taxon>Chlorellales</taxon>
        <taxon>Chlorellaceae</taxon>
        <taxon>Apatococcus</taxon>
    </lineage>
</organism>
<evidence type="ECO:0000256" key="1">
    <source>
        <dbReference type="ARBA" id="ARBA00004141"/>
    </source>
</evidence>
<keyword evidence="7 8" id="KW-0472">Membrane</keyword>
<feature type="domain" description="ABC transmembrane type-1" evidence="9">
    <location>
        <begin position="158"/>
        <end position="431"/>
    </location>
</feature>
<dbReference type="Gene3D" id="1.20.1560.10">
    <property type="entry name" value="ABC transporter type 1, transmembrane domain"/>
    <property type="match status" value="1"/>
</dbReference>
<evidence type="ECO:0000256" key="5">
    <source>
        <dbReference type="ARBA" id="ARBA00022840"/>
    </source>
</evidence>
<keyword evidence="2" id="KW-0813">Transport</keyword>
<dbReference type="FunFam" id="1.20.1560.10:FF:000082">
    <property type="entry name" value="ABC transporter, multidrug resistance associated protein"/>
    <property type="match status" value="1"/>
</dbReference>
<keyword evidence="4" id="KW-0547">Nucleotide-binding</keyword>
<evidence type="ECO:0000256" key="8">
    <source>
        <dbReference type="SAM" id="Phobius"/>
    </source>
</evidence>
<evidence type="ECO:0000256" key="7">
    <source>
        <dbReference type="ARBA" id="ARBA00023136"/>
    </source>
</evidence>
<dbReference type="InterPro" id="IPR044746">
    <property type="entry name" value="ABCC_6TM_D1"/>
</dbReference>
<dbReference type="GO" id="GO:0016020">
    <property type="term" value="C:membrane"/>
    <property type="evidence" value="ECO:0007669"/>
    <property type="project" value="UniProtKB-SubCell"/>
</dbReference>
<feature type="transmembrane region" description="Helical" evidence="8">
    <location>
        <begin position="288"/>
        <end position="308"/>
    </location>
</feature>
<proteinExistence type="predicted"/>
<dbReference type="SUPFAM" id="SSF90123">
    <property type="entry name" value="ABC transporter transmembrane region"/>
    <property type="match status" value="1"/>
</dbReference>
<comment type="subcellular location">
    <subcellularLocation>
        <location evidence="1">Membrane</location>
        <topology evidence="1">Multi-pass membrane protein</topology>
    </subcellularLocation>
</comment>
<evidence type="ECO:0000259" key="9">
    <source>
        <dbReference type="PROSITE" id="PS50929"/>
    </source>
</evidence>
<dbReference type="GO" id="GO:0140359">
    <property type="term" value="F:ABC-type transporter activity"/>
    <property type="evidence" value="ECO:0007669"/>
    <property type="project" value="InterPro"/>
</dbReference>
<evidence type="ECO:0000256" key="3">
    <source>
        <dbReference type="ARBA" id="ARBA00022692"/>
    </source>
</evidence>
<dbReference type="EMBL" id="JALJOV010001489">
    <property type="protein sequence ID" value="KAK9847161.1"/>
    <property type="molecule type" value="Genomic_DNA"/>
</dbReference>
<dbReference type="Pfam" id="PF00664">
    <property type="entry name" value="ABC_membrane"/>
    <property type="match status" value="1"/>
</dbReference>
<dbReference type="PROSITE" id="PS50929">
    <property type="entry name" value="ABC_TM1F"/>
    <property type="match status" value="1"/>
</dbReference>
<comment type="caution">
    <text evidence="10">The sequence shown here is derived from an EMBL/GenBank/DDBJ whole genome shotgun (WGS) entry which is preliminary data.</text>
</comment>
<dbReference type="InterPro" id="IPR050173">
    <property type="entry name" value="ABC_transporter_C-like"/>
</dbReference>
<accession>A0AAW1SLW2</accession>
<dbReference type="InterPro" id="IPR011527">
    <property type="entry name" value="ABC1_TM_dom"/>
</dbReference>
<dbReference type="CDD" id="cd18579">
    <property type="entry name" value="ABC_6TM_ABCC_D1"/>
    <property type="match status" value="1"/>
</dbReference>
<evidence type="ECO:0000313" key="11">
    <source>
        <dbReference type="Proteomes" id="UP001485043"/>
    </source>
</evidence>
<dbReference type="AlphaFoldDB" id="A0AAW1SLW2"/>
<name>A0AAW1SLW2_9CHLO</name>
<keyword evidence="5" id="KW-0067">ATP-binding</keyword>
<dbReference type="Proteomes" id="UP001485043">
    <property type="component" value="Unassembled WGS sequence"/>
</dbReference>
<dbReference type="PANTHER" id="PTHR24223:SF453">
    <property type="entry name" value="ABC TRANSPORTER"/>
    <property type="match status" value="1"/>
</dbReference>
<keyword evidence="11" id="KW-1185">Reference proteome</keyword>
<dbReference type="InterPro" id="IPR036640">
    <property type="entry name" value="ABC1_TM_sf"/>
</dbReference>
<keyword evidence="3 8" id="KW-0812">Transmembrane</keyword>
<dbReference type="GO" id="GO:0005524">
    <property type="term" value="F:ATP binding"/>
    <property type="evidence" value="ECO:0007669"/>
    <property type="project" value="UniProtKB-KW"/>
</dbReference>
<evidence type="ECO:0000313" key="10">
    <source>
        <dbReference type="EMBL" id="KAK9847161.1"/>
    </source>
</evidence>
<evidence type="ECO:0000256" key="4">
    <source>
        <dbReference type="ARBA" id="ARBA00022741"/>
    </source>
</evidence>
<dbReference type="PANTHER" id="PTHR24223">
    <property type="entry name" value="ATP-BINDING CASSETTE SUB-FAMILY C"/>
    <property type="match status" value="1"/>
</dbReference>
<reference evidence="10 11" key="1">
    <citation type="journal article" date="2024" name="Nat. Commun.">
        <title>Phylogenomics reveals the evolutionary origins of lichenization in chlorophyte algae.</title>
        <authorList>
            <person name="Puginier C."/>
            <person name="Libourel C."/>
            <person name="Otte J."/>
            <person name="Skaloud P."/>
            <person name="Haon M."/>
            <person name="Grisel S."/>
            <person name="Petersen M."/>
            <person name="Berrin J.G."/>
            <person name="Delaux P.M."/>
            <person name="Dal Grande F."/>
            <person name="Keller J."/>
        </authorList>
    </citation>
    <scope>NUCLEOTIDE SEQUENCE [LARGE SCALE GENOMIC DNA]</scope>
    <source>
        <strain evidence="10 11">SAG 2523</strain>
    </source>
</reference>
<evidence type="ECO:0000256" key="2">
    <source>
        <dbReference type="ARBA" id="ARBA00022448"/>
    </source>
</evidence>
<gene>
    <name evidence="10" type="ORF">WJX84_000015</name>
</gene>
<sequence>MLAPSEPPGTMQALEVAGIDKPEQQGWWQWLTARLRGDRIGQYTRIEETEVGPTDRISSEDEARDARDRWCPEEQAGFLSTLFYTYATSLVKLGYKKTLLADDLWDMSRWDEARTISSRVHGCLETTKDPFTAPKGRLLKALWLAFGRVFIFTGGIRLLDIALQLLAPFLLEKLLVCIELNCSRKVTVGLALAMAAANMVETTLQGFYFQLGFRISLNVKTALIDVLYRKSLRVHSATKGSMGIGAIVNLQSNDAAKLWNMPPYFHGLWTAPIQIVVIMGMLVRVIGWAPALAGFVTTCALIPVTGWLGRKLGAVRRAVVKHTDARVRTTTEAILGIKAIKLYAWEGPWIDRLSGLREAELWQILRSSLLQAGATMLFLGGPILVSLASFTTFAALGFQLTAAVAFPALALFNLLRFPIMQMPNQLTNLINAGVGLTRIQNFLDADEMDPLPLEAPGGRGETAAEISNGTFFWESGWPI</sequence>
<feature type="transmembrane region" description="Helical" evidence="8">
    <location>
        <begin position="396"/>
        <end position="415"/>
    </location>
</feature>
<protein>
    <recommendedName>
        <fullName evidence="9">ABC transmembrane type-1 domain-containing protein</fullName>
    </recommendedName>
</protein>